<feature type="domain" description="Peptidase M28" evidence="9">
    <location>
        <begin position="120"/>
        <end position="259"/>
    </location>
</feature>
<keyword evidence="13" id="KW-1185">Reference proteome</keyword>
<dbReference type="CDD" id="cd21694">
    <property type="entry name" value="GINS_B_Psf2"/>
    <property type="match status" value="1"/>
</dbReference>
<dbReference type="Pfam" id="PF04389">
    <property type="entry name" value="Peptidase_M28"/>
    <property type="match status" value="1"/>
</dbReference>
<feature type="domain" description="GINS subunit" evidence="10">
    <location>
        <begin position="376"/>
        <end position="483"/>
    </location>
</feature>
<dbReference type="Gene3D" id="3.40.5.50">
    <property type="match status" value="1"/>
</dbReference>
<dbReference type="GO" id="GO:0016603">
    <property type="term" value="F:glutaminyl-peptide cyclotransferase activity"/>
    <property type="evidence" value="ECO:0007669"/>
    <property type="project" value="TreeGrafter"/>
</dbReference>
<reference evidence="12 13" key="1">
    <citation type="journal article" date="2011" name="Genome Res.">
        <title>Phylogeny-wide analysis of social amoeba genomes highlights ancient origins for complex intercellular communication.</title>
        <authorList>
            <person name="Heidel A.J."/>
            <person name="Lawal H.M."/>
            <person name="Felder M."/>
            <person name="Schilde C."/>
            <person name="Helps N.R."/>
            <person name="Tunggal B."/>
            <person name="Rivero F."/>
            <person name="John U."/>
            <person name="Schleicher M."/>
            <person name="Eichinger L."/>
            <person name="Platzer M."/>
            <person name="Noegel A.A."/>
            <person name="Schaap P."/>
            <person name="Gloeckner G."/>
        </authorList>
    </citation>
    <scope>NUCLEOTIDE SEQUENCE [LARGE SCALE GENOMIC DNA]</scope>
    <source>
        <strain evidence="13">ATCC 26659 / Pp 5 / PN500</strain>
    </source>
</reference>
<proteinExistence type="inferred from homology"/>
<dbReference type="FunFam" id="1.20.58.1020:FF:000001">
    <property type="entry name" value="DNA replication complex GINS protein PSF2"/>
    <property type="match status" value="1"/>
</dbReference>
<sequence>MNIKICISFLILLIVSAIVSSAKSDNGSNNVIKSPNFSLVKYSLMKKYTEATNHARLDKHLKNLAVERHSGSEEIKKVAKYIVSQFDTEQHWDVEFDTFTDKTPFGQKEFNNIIVTSKYPLDDPLAPTLILAAHYDSKYFKEFKFLATVDSAVSIAMIIEIAKSMEHVLMNGSPKRLKLIFFDGEEAFIDWTETDSLYGSRHLAKKFANQTLVNENTGESKPFYDTIELFMLLDLIGGPDPTFSSAHPPTAPLFKKMMDIESKLSSKRMISYRPNKYFTGQFLPGEIQDDRISERKMLRNSNNIKDDFQQPFTPFQIEFLAEDESITIVPNFRMEELHFLSGTYGPFVPALPVNVPLWLAITLKKKKKCKIQFPQWLSLERLTDKYEAENNVETSFESMPPYYIEIATLLLSVASDDTPNANGIRGLIEDIINRRQNKLSDTIIEALKPVQSVDPLRINNITMMEINRIRPTICSGLNHLQKISQIEQSVSSTSQSSQQQPSSSSQSSQLYNTTSTTTTTTTTTSTNNLRNSNNNTSYS</sequence>
<comment type="subcellular location">
    <subcellularLocation>
        <location evidence="1">Nucleus</location>
    </subcellularLocation>
</comment>
<dbReference type="Proteomes" id="UP000001396">
    <property type="component" value="Unassembled WGS sequence"/>
</dbReference>
<feature type="chain" id="PRO_5003041360" evidence="8">
    <location>
        <begin position="22"/>
        <end position="539"/>
    </location>
</feature>
<dbReference type="FunFam" id="3.40.5.50:FF:000001">
    <property type="entry name" value="DNA replication complex GINS protein PSF2"/>
    <property type="match status" value="1"/>
</dbReference>
<comment type="caution">
    <text evidence="12">The sequence shown here is derived from an EMBL/GenBank/DDBJ whole genome shotgun (WGS) entry which is preliminary data.</text>
</comment>
<keyword evidence="3" id="KW-0808">Transferase</keyword>
<dbReference type="PANTHER" id="PTHR12283:SF6">
    <property type="entry name" value="GLUTAMINYL-PEPTIDE CYCLOTRANSFERASE-RELATED"/>
    <property type="match status" value="1"/>
</dbReference>
<dbReference type="PANTHER" id="PTHR12283">
    <property type="entry name" value="GLUTAMINYL-PEPTIDE CYCLOTRANSFERASE"/>
    <property type="match status" value="1"/>
</dbReference>
<dbReference type="CDD" id="cd11712">
    <property type="entry name" value="GINS_A_psf2"/>
    <property type="match status" value="1"/>
</dbReference>
<dbReference type="STRING" id="670386.D3BPG5"/>
<evidence type="ECO:0000256" key="5">
    <source>
        <dbReference type="ARBA" id="ARBA00023242"/>
    </source>
</evidence>
<evidence type="ECO:0000256" key="6">
    <source>
        <dbReference type="ARBA" id="ARBA00023315"/>
    </source>
</evidence>
<evidence type="ECO:0000256" key="3">
    <source>
        <dbReference type="ARBA" id="ARBA00022679"/>
    </source>
</evidence>
<keyword evidence="8" id="KW-0732">Signal</keyword>
<organism evidence="12 13">
    <name type="scientific">Heterostelium pallidum (strain ATCC 26659 / Pp 5 / PN500)</name>
    <name type="common">Cellular slime mold</name>
    <name type="synonym">Polysphondylium pallidum</name>
    <dbReference type="NCBI Taxonomy" id="670386"/>
    <lineage>
        <taxon>Eukaryota</taxon>
        <taxon>Amoebozoa</taxon>
        <taxon>Evosea</taxon>
        <taxon>Eumycetozoa</taxon>
        <taxon>Dictyostelia</taxon>
        <taxon>Acytosteliales</taxon>
        <taxon>Acytosteliaceae</taxon>
        <taxon>Heterostelium</taxon>
    </lineage>
</organism>
<name>D3BPG5_HETP5</name>
<dbReference type="Pfam" id="PF05916">
    <property type="entry name" value="Sld5"/>
    <property type="match status" value="1"/>
</dbReference>
<dbReference type="SUPFAM" id="SSF158573">
    <property type="entry name" value="GINS helical bundle-like"/>
    <property type="match status" value="1"/>
</dbReference>
<dbReference type="InterPro" id="IPR040234">
    <property type="entry name" value="QC/QCL"/>
</dbReference>
<comment type="similarity">
    <text evidence="2">Belongs to the GINS2/PSF2 family.</text>
</comment>
<protein>
    <submittedName>
        <fullName evidence="12">Peptidase M28E domain containing-protein</fullName>
    </submittedName>
</protein>
<dbReference type="InterPro" id="IPR007484">
    <property type="entry name" value="Peptidase_M28"/>
</dbReference>
<dbReference type="SUPFAM" id="SSF160059">
    <property type="entry name" value="PriA/YqbF domain"/>
    <property type="match status" value="1"/>
</dbReference>
<evidence type="ECO:0000313" key="13">
    <source>
        <dbReference type="Proteomes" id="UP000001396"/>
    </source>
</evidence>
<dbReference type="FunCoup" id="D3BPG5">
    <property type="interactions" value="42"/>
</dbReference>
<dbReference type="EMBL" id="ADBJ01000044">
    <property type="protein sequence ID" value="EFA76683.1"/>
    <property type="molecule type" value="Genomic_DNA"/>
</dbReference>
<keyword evidence="6" id="KW-0012">Acyltransferase</keyword>
<evidence type="ECO:0000256" key="2">
    <source>
        <dbReference type="ARBA" id="ARBA00010565"/>
    </source>
</evidence>
<feature type="domain" description="DNA replication complex GINS protein PSF2 N-terminal" evidence="11">
    <location>
        <begin position="313"/>
        <end position="372"/>
    </location>
</feature>
<evidence type="ECO:0000259" key="9">
    <source>
        <dbReference type="Pfam" id="PF04389"/>
    </source>
</evidence>
<feature type="signal peptide" evidence="8">
    <location>
        <begin position="1"/>
        <end position="21"/>
    </location>
</feature>
<dbReference type="InterPro" id="IPR036224">
    <property type="entry name" value="GINS_bundle-like_dom_sf"/>
</dbReference>
<dbReference type="GO" id="GO:0006260">
    <property type="term" value="P:DNA replication"/>
    <property type="evidence" value="ECO:0007669"/>
    <property type="project" value="UniProtKB-KW"/>
</dbReference>
<dbReference type="GeneID" id="31364908"/>
<dbReference type="RefSeq" id="XP_020428815.1">
    <property type="nucleotide sequence ID" value="XM_020580228.1"/>
</dbReference>
<gene>
    <name evidence="12" type="primary">qpct</name>
    <name evidence="12" type="ORF">PPL_09433</name>
</gene>
<feature type="region of interest" description="Disordered" evidence="7">
    <location>
        <begin position="488"/>
        <end position="539"/>
    </location>
</feature>
<keyword evidence="4" id="KW-0235">DNA replication</keyword>
<evidence type="ECO:0000259" key="11">
    <source>
        <dbReference type="Pfam" id="PF25005"/>
    </source>
</evidence>
<evidence type="ECO:0000259" key="10">
    <source>
        <dbReference type="Pfam" id="PF05916"/>
    </source>
</evidence>
<dbReference type="GO" id="GO:0008270">
    <property type="term" value="F:zinc ion binding"/>
    <property type="evidence" value="ECO:0007669"/>
    <property type="project" value="TreeGrafter"/>
</dbReference>
<evidence type="ECO:0000313" key="12">
    <source>
        <dbReference type="EMBL" id="EFA76683.1"/>
    </source>
</evidence>
<evidence type="ECO:0000256" key="8">
    <source>
        <dbReference type="SAM" id="SignalP"/>
    </source>
</evidence>
<dbReference type="AlphaFoldDB" id="D3BPG5"/>
<dbReference type="SUPFAM" id="SSF53187">
    <property type="entry name" value="Zn-dependent exopeptidases"/>
    <property type="match status" value="1"/>
</dbReference>
<dbReference type="InterPro" id="IPR021151">
    <property type="entry name" value="GINS_A"/>
</dbReference>
<evidence type="ECO:0000256" key="4">
    <source>
        <dbReference type="ARBA" id="ARBA00022705"/>
    </source>
</evidence>
<dbReference type="Pfam" id="PF25005">
    <property type="entry name" value="PSF2_N"/>
    <property type="match status" value="1"/>
</dbReference>
<dbReference type="Gene3D" id="3.40.630.10">
    <property type="entry name" value="Zn peptidases"/>
    <property type="match status" value="1"/>
</dbReference>
<accession>D3BPG5</accession>
<dbReference type="GO" id="GO:0000228">
    <property type="term" value="C:nuclear chromosome"/>
    <property type="evidence" value="ECO:0007669"/>
    <property type="project" value="UniProtKB-ARBA"/>
</dbReference>
<keyword evidence="5" id="KW-0539">Nucleus</keyword>
<dbReference type="Gene3D" id="1.20.58.1020">
    <property type="match status" value="1"/>
</dbReference>
<dbReference type="InParanoid" id="D3BPG5"/>
<evidence type="ECO:0000256" key="7">
    <source>
        <dbReference type="SAM" id="MobiDB-lite"/>
    </source>
</evidence>
<dbReference type="InterPro" id="IPR056784">
    <property type="entry name" value="PSF2_N"/>
</dbReference>
<evidence type="ECO:0000256" key="1">
    <source>
        <dbReference type="ARBA" id="ARBA00004123"/>
    </source>
</evidence>